<feature type="region of interest" description="Disordered" evidence="1">
    <location>
        <begin position="1"/>
        <end position="22"/>
    </location>
</feature>
<dbReference type="AlphaFoldDB" id="A0A284QV31"/>
<keyword evidence="3" id="KW-1185">Reference proteome</keyword>
<name>A0A284QV31_ARMOS</name>
<sequence length="82" mass="9295">MYQISPDGPTYPFSSPKSDTLDGNVGTPRSLAMTWATLELLGVCSACHWHVQIHYRMTRETYWSVFWRFTGNGINYVPVGPP</sequence>
<protein>
    <submittedName>
        <fullName evidence="2">Uncharacterized protein</fullName>
    </submittedName>
</protein>
<proteinExistence type="predicted"/>
<accession>A0A284QV31</accession>
<dbReference type="EMBL" id="FUEG01000002">
    <property type="protein sequence ID" value="SJL00355.1"/>
    <property type="molecule type" value="Genomic_DNA"/>
</dbReference>
<evidence type="ECO:0000256" key="1">
    <source>
        <dbReference type="SAM" id="MobiDB-lite"/>
    </source>
</evidence>
<reference evidence="3" key="1">
    <citation type="journal article" date="2017" name="Nat. Ecol. Evol.">
        <title>Genome expansion and lineage-specific genetic innovations in the forest pathogenic fungi Armillaria.</title>
        <authorList>
            <person name="Sipos G."/>
            <person name="Prasanna A.N."/>
            <person name="Walter M.C."/>
            <person name="O'Connor E."/>
            <person name="Balint B."/>
            <person name="Krizsan K."/>
            <person name="Kiss B."/>
            <person name="Hess J."/>
            <person name="Varga T."/>
            <person name="Slot J."/>
            <person name="Riley R."/>
            <person name="Boka B."/>
            <person name="Rigling D."/>
            <person name="Barry K."/>
            <person name="Lee J."/>
            <person name="Mihaltcheva S."/>
            <person name="LaButti K."/>
            <person name="Lipzen A."/>
            <person name="Waldron R."/>
            <person name="Moloney N.M."/>
            <person name="Sperisen C."/>
            <person name="Kredics L."/>
            <person name="Vagvoelgyi C."/>
            <person name="Patrignani A."/>
            <person name="Fitzpatrick D."/>
            <person name="Nagy I."/>
            <person name="Doyle S."/>
            <person name="Anderson J.B."/>
            <person name="Grigoriev I.V."/>
            <person name="Gueldener U."/>
            <person name="Muensterkoetter M."/>
            <person name="Nagy L.G."/>
        </authorList>
    </citation>
    <scope>NUCLEOTIDE SEQUENCE [LARGE SCALE GENOMIC DNA]</scope>
    <source>
        <strain evidence="3">C18/9</strain>
    </source>
</reference>
<dbReference type="Proteomes" id="UP000219338">
    <property type="component" value="Unassembled WGS sequence"/>
</dbReference>
<organism evidence="2 3">
    <name type="scientific">Armillaria ostoyae</name>
    <name type="common">Armillaria root rot fungus</name>
    <dbReference type="NCBI Taxonomy" id="47428"/>
    <lineage>
        <taxon>Eukaryota</taxon>
        <taxon>Fungi</taxon>
        <taxon>Dikarya</taxon>
        <taxon>Basidiomycota</taxon>
        <taxon>Agaricomycotina</taxon>
        <taxon>Agaricomycetes</taxon>
        <taxon>Agaricomycetidae</taxon>
        <taxon>Agaricales</taxon>
        <taxon>Marasmiineae</taxon>
        <taxon>Physalacriaceae</taxon>
        <taxon>Armillaria</taxon>
    </lineage>
</organism>
<evidence type="ECO:0000313" key="3">
    <source>
        <dbReference type="Proteomes" id="UP000219338"/>
    </source>
</evidence>
<evidence type="ECO:0000313" key="2">
    <source>
        <dbReference type="EMBL" id="SJL00355.1"/>
    </source>
</evidence>
<gene>
    <name evidence="2" type="ORF">ARMOST_03668</name>
</gene>